<proteinExistence type="inferred from homology"/>
<feature type="transmembrane region" description="Helical" evidence="9">
    <location>
        <begin position="259"/>
        <end position="277"/>
    </location>
</feature>
<name>A0A195CEG1_9HYME</name>
<keyword evidence="6 9" id="KW-0472">Membrane</keyword>
<feature type="transmembrane region" description="Helical" evidence="9">
    <location>
        <begin position="899"/>
        <end position="920"/>
    </location>
</feature>
<feature type="transmembrane region" description="Helical" evidence="9">
    <location>
        <begin position="1080"/>
        <end position="1100"/>
    </location>
</feature>
<dbReference type="Pfam" id="PF00060">
    <property type="entry name" value="Lig_chan"/>
    <property type="match status" value="2"/>
</dbReference>
<feature type="transmembrane region" description="Helical" evidence="9">
    <location>
        <begin position="664"/>
        <end position="685"/>
    </location>
</feature>
<evidence type="ECO:0000256" key="10">
    <source>
        <dbReference type="SAM" id="SignalP"/>
    </source>
</evidence>
<dbReference type="Gene3D" id="3.40.190.10">
    <property type="entry name" value="Periplasmic binding protein-like II"/>
    <property type="match status" value="2"/>
</dbReference>
<dbReference type="InterPro" id="IPR052192">
    <property type="entry name" value="Insect_Ionotropic_Sensory_Rcpt"/>
</dbReference>
<organism evidence="12 13">
    <name type="scientific">Cyphomyrmex costatus</name>
    <dbReference type="NCBI Taxonomy" id="456900"/>
    <lineage>
        <taxon>Eukaryota</taxon>
        <taxon>Metazoa</taxon>
        <taxon>Ecdysozoa</taxon>
        <taxon>Arthropoda</taxon>
        <taxon>Hexapoda</taxon>
        <taxon>Insecta</taxon>
        <taxon>Pterygota</taxon>
        <taxon>Neoptera</taxon>
        <taxon>Endopterygota</taxon>
        <taxon>Hymenoptera</taxon>
        <taxon>Apocrita</taxon>
        <taxon>Aculeata</taxon>
        <taxon>Formicoidea</taxon>
        <taxon>Formicidae</taxon>
        <taxon>Myrmicinae</taxon>
        <taxon>Cyphomyrmex</taxon>
    </lineage>
</organism>
<evidence type="ECO:0000256" key="1">
    <source>
        <dbReference type="ARBA" id="ARBA00004651"/>
    </source>
</evidence>
<evidence type="ECO:0000259" key="11">
    <source>
        <dbReference type="Pfam" id="PF00060"/>
    </source>
</evidence>
<keyword evidence="13" id="KW-1185">Reference proteome</keyword>
<feature type="chain" id="PRO_5008269951" evidence="10">
    <location>
        <begin position="22"/>
        <end position="1112"/>
    </location>
</feature>
<comment type="similarity">
    <text evidence="2">Belongs to the glutamate-gated ion channel (TC 1.A.10.1) family.</text>
</comment>
<keyword evidence="5 9" id="KW-1133">Transmembrane helix</keyword>
<evidence type="ECO:0000256" key="4">
    <source>
        <dbReference type="ARBA" id="ARBA00022692"/>
    </source>
</evidence>
<gene>
    <name evidence="12" type="ORF">ALC62_10209</name>
</gene>
<evidence type="ECO:0000256" key="8">
    <source>
        <dbReference type="ARBA" id="ARBA00023180"/>
    </source>
</evidence>
<keyword evidence="7 12" id="KW-0675">Receptor</keyword>
<feature type="domain" description="Ionotropic glutamate receptor C-terminal" evidence="11">
    <location>
        <begin position="832"/>
        <end position="1090"/>
    </location>
</feature>
<keyword evidence="4 9" id="KW-0812">Transmembrane</keyword>
<evidence type="ECO:0000256" key="6">
    <source>
        <dbReference type="ARBA" id="ARBA00023136"/>
    </source>
</evidence>
<dbReference type="InterPro" id="IPR001320">
    <property type="entry name" value="Iontro_rcpt_C"/>
</dbReference>
<dbReference type="AlphaFoldDB" id="A0A195CEG1"/>
<keyword evidence="8" id="KW-0325">Glycoprotein</keyword>
<feature type="domain" description="Ionotropic glutamate receptor C-terminal" evidence="11">
    <location>
        <begin position="184"/>
        <end position="442"/>
    </location>
</feature>
<evidence type="ECO:0000256" key="5">
    <source>
        <dbReference type="ARBA" id="ARBA00022989"/>
    </source>
</evidence>
<dbReference type="STRING" id="456900.A0A195CEG1"/>
<dbReference type="GO" id="GO:0005886">
    <property type="term" value="C:plasma membrane"/>
    <property type="evidence" value="ECO:0007669"/>
    <property type="project" value="UniProtKB-SubCell"/>
</dbReference>
<evidence type="ECO:0000256" key="3">
    <source>
        <dbReference type="ARBA" id="ARBA00022475"/>
    </source>
</evidence>
<feature type="transmembrane region" description="Helical" evidence="9">
    <location>
        <begin position="833"/>
        <end position="858"/>
    </location>
</feature>
<reference evidence="12 13" key="1">
    <citation type="submission" date="2016-03" db="EMBL/GenBank/DDBJ databases">
        <title>Cyphomyrmex costatus WGS genome.</title>
        <authorList>
            <person name="Nygaard S."/>
            <person name="Hu H."/>
            <person name="Boomsma J."/>
            <person name="Zhang G."/>
        </authorList>
    </citation>
    <scope>NUCLEOTIDE SEQUENCE [LARGE SCALE GENOMIC DNA]</scope>
    <source>
        <strain evidence="12">MS0001</strain>
        <tissue evidence="12">Whole body</tissue>
    </source>
</reference>
<comment type="subcellular location">
    <subcellularLocation>
        <location evidence="1">Cell membrane</location>
        <topology evidence="1">Multi-pass membrane protein</topology>
    </subcellularLocation>
</comment>
<dbReference type="PANTHER" id="PTHR42643:SF24">
    <property type="entry name" value="IONOTROPIC RECEPTOR 60A"/>
    <property type="match status" value="1"/>
</dbReference>
<evidence type="ECO:0000256" key="9">
    <source>
        <dbReference type="SAM" id="Phobius"/>
    </source>
</evidence>
<dbReference type="SUPFAM" id="SSF53850">
    <property type="entry name" value="Periplasmic binding protein-like II"/>
    <property type="match status" value="2"/>
</dbReference>
<feature type="signal peptide" evidence="10">
    <location>
        <begin position="1"/>
        <end position="21"/>
    </location>
</feature>
<evidence type="ECO:0000256" key="2">
    <source>
        <dbReference type="ARBA" id="ARBA00008685"/>
    </source>
</evidence>
<dbReference type="GO" id="GO:0015276">
    <property type="term" value="F:ligand-gated monoatomic ion channel activity"/>
    <property type="evidence" value="ECO:0007669"/>
    <property type="project" value="InterPro"/>
</dbReference>
<evidence type="ECO:0000256" key="7">
    <source>
        <dbReference type="ARBA" id="ARBA00023170"/>
    </source>
</evidence>
<accession>A0A195CEG1</accession>
<keyword evidence="10" id="KW-0732">Signal</keyword>
<keyword evidence="3" id="KW-1003">Cell membrane</keyword>
<evidence type="ECO:0000313" key="12">
    <source>
        <dbReference type="EMBL" id="KYM99095.1"/>
    </source>
</evidence>
<dbReference type="EMBL" id="KQ977876">
    <property type="protein sequence ID" value="KYM99095.1"/>
    <property type="molecule type" value="Genomic_DNA"/>
</dbReference>
<evidence type="ECO:0000313" key="13">
    <source>
        <dbReference type="Proteomes" id="UP000078542"/>
    </source>
</evidence>
<feature type="transmembrane region" description="Helical" evidence="9">
    <location>
        <begin position="431"/>
        <end position="451"/>
    </location>
</feature>
<feature type="transmembrane region" description="Helical" evidence="9">
    <location>
        <begin position="188"/>
        <end position="208"/>
    </location>
</feature>
<dbReference type="GO" id="GO:0050906">
    <property type="term" value="P:detection of stimulus involved in sensory perception"/>
    <property type="evidence" value="ECO:0007669"/>
    <property type="project" value="UniProtKB-ARBA"/>
</dbReference>
<dbReference type="Gene3D" id="1.10.287.70">
    <property type="match status" value="2"/>
</dbReference>
<feature type="transmembrane region" description="Helical" evidence="9">
    <location>
        <begin position="463"/>
        <end position="480"/>
    </location>
</feature>
<sequence length="1112" mass="129817">MATRFVLMAANLQLLIWDCYAVNGIIWHKQRQEFVQLFSIPQFAVLQKENLAKLRAMEKLDMKGEVVKAVYYEEKNMVMFQDNDTRIDGIFGQLWYLLQDYLNFTFIPIKSTERNFGKLLENGSHNGLLGILERNEAQVIMRSTFYFTRMNIVDYTTPLWQSTYHIYVHPEWLYDNTWVFTLFSWQTWFYIVFLFIILSCVGYFLQKVSIDKFKHKRKGFVGFSLGDHFFYSFTIMSARGCIPNTFYNKFKILTFSKSIFAWLTLLAFSSHLIYRMTYREQMLPFKDIDSLINNTKYILLMYRGSPLAYSFNFRYGSLAGNDPSARIRFIDIAENMHRKICSNLKKYALFECDDRYMALSKNCQLRATVKYNVTWVTLAFQKNYPYRKNFDYAIIKFREVGLIDDLKDTWFNIRLEDTDQEIFNPIDVHQVYLIFLILYCGILISFVILILENITNNPVNLCNVLQQCVLLLLAALYRILQSSTTMNGVIWSKTQKTFVPISSVPTYAIMQQDRFRQSRGLEIHNFQLQNFTLTSFQNPHFLHFYNNNTKVTGLCGEVWNLLSESLNFTLLPVKANVDGLGMPEKDRSFKNGLLGIIFRNETMAIPKLETFISRLAATEFSVPFWINRIQLYIHPEVVYDNEWIIKIFCYIPEYLNGKSRILEVSLGLFCSIIYMSFGALLFIFLSKSGFVPPFDKFESLVYNTKFSVITLKDSIGETLFILVTVTSLQVTNSIVKAKKSNRLIVVSTIQEMHKKICSMPKKYAMFQTEETHKVTGEINCHLINIGEEFIRTWVTSGIIRNFKYKRTIDIGIQLYIHPEMIYDNIWMVKIFSWKIWCVILSMCLLLSLCTFLTQSILIQNKDKRKNVSFNEHLFYSFGNLCNQGYIPQYLDGKSRMLEVSLGLFCSVICMSFGAVLFIHLSKSVFVPPFDSFTTLVTNTKYNVIGLKGSTAEAMFKINEDPFLQAKKTERLMLASTFEDMHKMACFSKKEKYVIFQTEAMYKVIGNIMCHLTTIGEPYAKTWVTSGIVKNFKYKRSIDLGILKLMEIGLLNVLKKRWLENNFKHYYAEDDTPKPIELHQVSLIIAVMCCGTIIALIILIIEKIIFAYKLKQL</sequence>
<dbReference type="PANTHER" id="PTHR42643">
    <property type="entry name" value="IONOTROPIC RECEPTOR 20A-RELATED"/>
    <property type="match status" value="1"/>
</dbReference>
<protein>
    <submittedName>
        <fullName evidence="12">Putative glutamate receptor</fullName>
    </submittedName>
</protein>
<dbReference type="Proteomes" id="UP000078542">
    <property type="component" value="Unassembled WGS sequence"/>
</dbReference>